<dbReference type="Gene3D" id="3.40.50.300">
    <property type="entry name" value="P-loop containing nucleotide triphosphate hydrolases"/>
    <property type="match status" value="2"/>
</dbReference>
<dbReference type="Proteomes" id="UP000291866">
    <property type="component" value="Unassembled WGS sequence"/>
</dbReference>
<reference evidence="4 5" key="1">
    <citation type="submission" date="2019-02" db="EMBL/GenBank/DDBJ databases">
        <title>The competitiveness to form nodules shapes the capacities of Rhizobium leguminosarum sv viciae communities to promote symbiosis with specific hosts.</title>
        <authorList>
            <person name="Boivin S."/>
            <person name="Lepetit M."/>
        </authorList>
    </citation>
    <scope>NUCLEOTIDE SEQUENCE [LARGE SCALE GENOMIC DNA]</scope>
    <source>
        <strain evidence="4 5">SPF4F3</strain>
    </source>
</reference>
<dbReference type="EMBL" id="SJLU01000039">
    <property type="protein sequence ID" value="TBX84880.1"/>
    <property type="molecule type" value="Genomic_DNA"/>
</dbReference>
<evidence type="ECO:0000256" key="2">
    <source>
        <dbReference type="SAM" id="MobiDB-lite"/>
    </source>
</evidence>
<keyword evidence="1" id="KW-0175">Coiled coil</keyword>
<feature type="coiled-coil region" evidence="1">
    <location>
        <begin position="329"/>
        <end position="356"/>
    </location>
</feature>
<feature type="compositionally biased region" description="Basic and acidic residues" evidence="2">
    <location>
        <begin position="275"/>
        <end position="285"/>
    </location>
</feature>
<organism evidence="4 5">
    <name type="scientific">Rhizobium leguminosarum bv. viciae</name>
    <dbReference type="NCBI Taxonomy" id="387"/>
    <lineage>
        <taxon>Bacteria</taxon>
        <taxon>Pseudomonadati</taxon>
        <taxon>Pseudomonadota</taxon>
        <taxon>Alphaproteobacteria</taxon>
        <taxon>Hyphomicrobiales</taxon>
        <taxon>Rhizobiaceae</taxon>
        <taxon>Rhizobium/Agrobacterium group</taxon>
        <taxon>Rhizobium</taxon>
    </lineage>
</organism>
<evidence type="ECO:0000259" key="3">
    <source>
        <dbReference type="Pfam" id="PF13476"/>
    </source>
</evidence>
<protein>
    <recommendedName>
        <fullName evidence="3">Rad50/SbcC-type AAA domain-containing protein</fullName>
    </recommendedName>
</protein>
<sequence>MMHAQLQSIDIQNFRSIRGHVHAPLDAKVVLMHGENGAGKTSLLSAIQLGLTGQIDALQRADPKYELQLLHKRTLSGYAEVKVGIEKHHAVYRADLSPGKVTSTSRLNTELAEFFAERAYLPQSLLGQLLQIYQESGSGADSPLARFVSSLLGLDRLDALEAGLGSVHDVRNLRRVANQWSHTEKQKDRHESTIDAQRSNKAPIVKTLASYRLELTGILKTLDLQADENFPENQANEIGRLAAEDETQLGDITDRLRFLASVRREMVASEDDGQAEEKATSRAREAASALSDWRESNDATVSDTRSRLEKLFPDVAFPSDLTVLYGDAKRLLSTEQEQLAANVQRLQDEANLLVQARDQFDVATTQLNRIDREMSAISADTGALSAALAEMASFITDDLCPVCGRDYGELDAGSLADHLHERTRVLSSSAERLILLGKSRNQQQSATDRLNQQIDRLAGRQIDPQQLADQDRRATDLGDTLRLLESVHEILGIGQGLIESDIAARRELTQIQQRNSSRLAVRGNLEDLAGSTKMEGIRETETLVEFAFRIEQRLTERRSSTDARVRSRARASNLVAEIGGLKKRIEEIDRVISEQQASLKIYEGALIRGRQLRTQAQTIASAVDTVRSTIIRREFNDRLNKLWRDLFVRLAPGETFVPAFRIPTKGTQKLQPTLYTPDRDLGDEAAGGTPGAMLSAGNLNTAALTLFIALHLSVPVQLPWLILDDPVQSMDDIHIAHFAALLRTLSKEHDRQILIAVHDRQLFEYLRLELSPAFPDDSLITLELNRSANRKTECTPHRYRFQEETALRVA</sequence>
<name>A0A8G2ISV0_RHILV</name>
<evidence type="ECO:0000256" key="1">
    <source>
        <dbReference type="SAM" id="Coils"/>
    </source>
</evidence>
<proteinExistence type="predicted"/>
<dbReference type="Pfam" id="PF13476">
    <property type="entry name" value="AAA_23"/>
    <property type="match status" value="1"/>
</dbReference>
<gene>
    <name evidence="4" type="ORF">E0H31_36135</name>
</gene>
<dbReference type="RefSeq" id="WP_131603544.1">
    <property type="nucleotide sequence ID" value="NZ_SJLU01000039.1"/>
</dbReference>
<dbReference type="GO" id="GO:0006302">
    <property type="term" value="P:double-strand break repair"/>
    <property type="evidence" value="ECO:0007669"/>
    <property type="project" value="InterPro"/>
</dbReference>
<dbReference type="SUPFAM" id="SSF52540">
    <property type="entry name" value="P-loop containing nucleoside triphosphate hydrolases"/>
    <property type="match status" value="1"/>
</dbReference>
<feature type="domain" description="Rad50/SbcC-type AAA" evidence="3">
    <location>
        <begin position="8"/>
        <end position="194"/>
    </location>
</feature>
<dbReference type="PANTHER" id="PTHR32114:SF2">
    <property type="entry name" value="ABC TRANSPORTER ABCH.3"/>
    <property type="match status" value="1"/>
</dbReference>
<feature type="region of interest" description="Disordered" evidence="2">
    <location>
        <begin position="269"/>
        <end position="296"/>
    </location>
</feature>
<comment type="caution">
    <text evidence="4">The sequence shown here is derived from an EMBL/GenBank/DDBJ whole genome shotgun (WGS) entry which is preliminary data.</text>
</comment>
<dbReference type="InterPro" id="IPR038729">
    <property type="entry name" value="Rad50/SbcC_AAA"/>
</dbReference>
<evidence type="ECO:0000313" key="5">
    <source>
        <dbReference type="Proteomes" id="UP000291866"/>
    </source>
</evidence>
<evidence type="ECO:0000313" key="4">
    <source>
        <dbReference type="EMBL" id="TBX84880.1"/>
    </source>
</evidence>
<accession>A0A8G2ISV0</accession>
<dbReference type="GO" id="GO:0016887">
    <property type="term" value="F:ATP hydrolysis activity"/>
    <property type="evidence" value="ECO:0007669"/>
    <property type="project" value="InterPro"/>
</dbReference>
<dbReference type="PANTHER" id="PTHR32114">
    <property type="entry name" value="ABC TRANSPORTER ABCH.3"/>
    <property type="match status" value="1"/>
</dbReference>
<dbReference type="AlphaFoldDB" id="A0A8G2ISV0"/>
<dbReference type="InterPro" id="IPR027417">
    <property type="entry name" value="P-loop_NTPase"/>
</dbReference>